<feature type="chain" id="PRO_5012093269" description="Peptidase E" evidence="1">
    <location>
        <begin position="21"/>
        <end position="167"/>
    </location>
</feature>
<dbReference type="AlphaFoldDB" id="A0A1M6D8F5"/>
<dbReference type="OrthoDB" id="5735516at2"/>
<dbReference type="Proteomes" id="UP000184232">
    <property type="component" value="Unassembled WGS sequence"/>
</dbReference>
<reference evidence="3" key="1">
    <citation type="submission" date="2016-11" db="EMBL/GenBank/DDBJ databases">
        <authorList>
            <person name="Varghese N."/>
            <person name="Submissions S."/>
        </authorList>
    </citation>
    <scope>NUCLEOTIDE SEQUENCE [LARGE SCALE GENOMIC DNA]</scope>
    <source>
        <strain evidence="3">DSM 22807</strain>
    </source>
</reference>
<accession>A0A1M6D8F5</accession>
<protein>
    <recommendedName>
        <fullName evidence="4">Peptidase E</fullName>
    </recommendedName>
</protein>
<dbReference type="Pfam" id="PF20420">
    <property type="entry name" value="DUF6702"/>
    <property type="match status" value="1"/>
</dbReference>
<sequence>MKTKKLFFLLVFAVVLSSFAEVHKFYVSVTQIDFNQKKSRIEFTTRIFIDDLEKALDKKYNTKLNLATKQESEKSKEYIEKYLFEKMSISINNKTRKLVFLGSEYDNDVLICYLKVDCSEKIATLGLYNSILTELFTEQQNIVHTNINSVKKSYLLTQTDKETRIDY</sequence>
<evidence type="ECO:0000313" key="3">
    <source>
        <dbReference type="Proteomes" id="UP000184232"/>
    </source>
</evidence>
<feature type="signal peptide" evidence="1">
    <location>
        <begin position="1"/>
        <end position="20"/>
    </location>
</feature>
<keyword evidence="3" id="KW-1185">Reference proteome</keyword>
<dbReference type="RefSeq" id="WP_072781454.1">
    <property type="nucleotide sequence ID" value="NZ_CP045292.1"/>
</dbReference>
<evidence type="ECO:0000256" key="1">
    <source>
        <dbReference type="SAM" id="SignalP"/>
    </source>
</evidence>
<evidence type="ECO:0008006" key="4">
    <source>
        <dbReference type="Google" id="ProtNLM"/>
    </source>
</evidence>
<name>A0A1M6D8F5_9FLAO</name>
<dbReference type="InterPro" id="IPR046525">
    <property type="entry name" value="DUF6702"/>
</dbReference>
<dbReference type="STRING" id="683124.SAMN05444337_0567"/>
<organism evidence="2 3">
    <name type="scientific">Flavobacterium haoranii</name>
    <dbReference type="NCBI Taxonomy" id="683124"/>
    <lineage>
        <taxon>Bacteria</taxon>
        <taxon>Pseudomonadati</taxon>
        <taxon>Bacteroidota</taxon>
        <taxon>Flavobacteriia</taxon>
        <taxon>Flavobacteriales</taxon>
        <taxon>Flavobacteriaceae</taxon>
        <taxon>Flavobacterium</taxon>
    </lineage>
</organism>
<dbReference type="EMBL" id="FQZH01000001">
    <property type="protein sequence ID" value="SHI69278.1"/>
    <property type="molecule type" value="Genomic_DNA"/>
</dbReference>
<proteinExistence type="predicted"/>
<keyword evidence="1" id="KW-0732">Signal</keyword>
<gene>
    <name evidence="2" type="ORF">SAMN05444337_0567</name>
</gene>
<evidence type="ECO:0000313" key="2">
    <source>
        <dbReference type="EMBL" id="SHI69278.1"/>
    </source>
</evidence>